<dbReference type="Proteomes" id="UP000196317">
    <property type="component" value="Unassembled WGS sequence"/>
</dbReference>
<reference evidence="3 4" key="1">
    <citation type="submission" date="2017-04" db="EMBL/GenBank/DDBJ databases">
        <title>Complete genome of Campylobacter concisus ATCC 33237T and draft genomes for an additional eight well characterized C. concisus strains.</title>
        <authorList>
            <person name="Cornelius A.J."/>
            <person name="Miller W.G."/>
            <person name="Lastovica A.J."/>
            <person name="On S.L."/>
            <person name="French N.P."/>
            <person name="Vandenberg O."/>
            <person name="Biggs P.J."/>
        </authorList>
    </citation>
    <scope>NUCLEOTIDE SEQUENCE [LARGE SCALE GENOMIC DNA]</scope>
    <source>
        <strain evidence="3 4">CCUG 19995</strain>
    </source>
</reference>
<accession>A0A1Y5ML15</accession>
<keyword evidence="1" id="KW-0175">Coiled coil</keyword>
<gene>
    <name evidence="3" type="ORF">B9N65_06620</name>
</gene>
<dbReference type="AlphaFoldDB" id="A0A1Y5ML15"/>
<evidence type="ECO:0000313" key="3">
    <source>
        <dbReference type="EMBL" id="OUT07873.1"/>
    </source>
</evidence>
<dbReference type="InterPro" id="IPR046866">
    <property type="entry name" value="FapA_N"/>
</dbReference>
<comment type="caution">
    <text evidence="3">The sequence shown here is derived from an EMBL/GenBank/DDBJ whole genome shotgun (WGS) entry which is preliminary data.</text>
</comment>
<dbReference type="RefSeq" id="WP_087583288.1">
    <property type="nucleotide sequence ID" value="NZ_NDYN01000005.1"/>
</dbReference>
<dbReference type="EMBL" id="NDYN01000005">
    <property type="protein sequence ID" value="OUT07873.1"/>
    <property type="molecule type" value="Genomic_DNA"/>
</dbReference>
<evidence type="ECO:0000256" key="1">
    <source>
        <dbReference type="SAM" id="Coils"/>
    </source>
</evidence>
<name>A0A1Y5ML15_9BACT</name>
<organism evidence="3 4">
    <name type="scientific">Campylobacter concisus</name>
    <dbReference type="NCBI Taxonomy" id="199"/>
    <lineage>
        <taxon>Bacteria</taxon>
        <taxon>Pseudomonadati</taxon>
        <taxon>Campylobacterota</taxon>
        <taxon>Epsilonproteobacteria</taxon>
        <taxon>Campylobacterales</taxon>
        <taxon>Campylobacteraceae</taxon>
        <taxon>Campylobacter</taxon>
    </lineage>
</organism>
<evidence type="ECO:0000313" key="4">
    <source>
        <dbReference type="Proteomes" id="UP000196317"/>
    </source>
</evidence>
<feature type="domain" description="Flagellar Assembly Protein A N-terminal region" evidence="2">
    <location>
        <begin position="122"/>
        <end position="293"/>
    </location>
</feature>
<evidence type="ECO:0000259" key="2">
    <source>
        <dbReference type="Pfam" id="PF20250"/>
    </source>
</evidence>
<proteinExistence type="predicted"/>
<dbReference type="Pfam" id="PF20250">
    <property type="entry name" value="FapA_N"/>
    <property type="match status" value="1"/>
</dbReference>
<protein>
    <recommendedName>
        <fullName evidence="2">Flagellar Assembly Protein A N-terminal region domain-containing protein</fullName>
    </recommendedName>
</protein>
<sequence>MSENVQENERFLPPTQIQTSTPYISLKELSKQYSVPVEFVDFRLSNILTYYKNEDNVEPVYVPEENLSFFDDNTFYLDETLEIEQVYDVEFFDVRLNATPKLPKIDIGVNSTITKVIAKVRASKECEYEQHYEDKLYEYIAKQLMKAQILIGIRIGKLKEELKQIASIIHVKGELDKDYTLNLTQGINPKKAIDAKIIYYYKDKLDGLKDEDKVDYADRGFVFGVAKDELIMEEKKSHEGANGRDVRGKLIEVPKPKEDTEKEISISENIERVENDESVKYFAKKSGYVVEKNGSFDIEERIEINEANFKTTGSIQAGTDTNVTLVVRETDTIKDAIGTGIIVEADEIEVKGNVGANAMVKANEVNIGGQTHQKAKIYAKHAKISIHIGKVEAESVEIDRLEGGTVIAKRVKINSVVGGSITAQNIQIDTLGSNCTITASHLIDVRYLRGTDNKFIIDASKMPESADATQDQLSKIESTKSELATLLKNIESKKNVINENKDSIYTIKAKIEELSKAKVIPPVTFMKKLKEYQGLVNEYNTLLRIFKEKKELLADLKDELEIMQNGIFSAKVINRGTWIELNEIRFVIVDPPQNVTYVSKQNETAHVITLDKFDNGGEVEYKIKKSNKLEDYADINFMEQKVK</sequence>
<feature type="coiled-coil region" evidence="1">
    <location>
        <begin position="539"/>
        <end position="566"/>
    </location>
</feature>